<evidence type="ECO:0000256" key="4">
    <source>
        <dbReference type="ARBA" id="ARBA00023157"/>
    </source>
</evidence>
<keyword evidence="4" id="KW-1015">Disulfide bond</keyword>
<gene>
    <name evidence="6" type="ORF">SKAU_G00060850</name>
</gene>
<sequence>MVRWFKGETLLESCKKYRIKQEMKTAELTIQDLEGNDSGEYRCQAGGCKSKATLTVEVRRVKIVKHLRDAEVEEDSSAMFSCELNYSNVNAQWFLNKKSVCPNNVTEINHVGNTHSLTLKRLPPEDSLVTIQAENASESASLKIKENAAMFVKPLENVVGEEADTISLECEASKPLVTPIWKKDGVVLPTSEKYELLHFFRFIGLIIHDLRREDTGEYCCDLATDQTKSRVTVKGMANSESQNTISAMPAKIYLLG</sequence>
<evidence type="ECO:0000256" key="3">
    <source>
        <dbReference type="ARBA" id="ARBA00022553"/>
    </source>
</evidence>
<dbReference type="InterPro" id="IPR052385">
    <property type="entry name" value="Obscurin/Obscurin-like_Reg"/>
</dbReference>
<dbReference type="InterPro" id="IPR003599">
    <property type="entry name" value="Ig_sub"/>
</dbReference>
<keyword evidence="7" id="KW-1185">Reference proteome</keyword>
<keyword evidence="3" id="KW-0597">Phosphoprotein</keyword>
<dbReference type="InterPro" id="IPR013098">
    <property type="entry name" value="Ig_I-set"/>
</dbReference>
<dbReference type="Pfam" id="PF07679">
    <property type="entry name" value="I-set"/>
    <property type="match status" value="3"/>
</dbReference>
<protein>
    <recommendedName>
        <fullName evidence="5">Ig-like domain-containing protein</fullName>
    </recommendedName>
</protein>
<dbReference type="InterPro" id="IPR007110">
    <property type="entry name" value="Ig-like_dom"/>
</dbReference>
<evidence type="ECO:0000256" key="2">
    <source>
        <dbReference type="ARBA" id="ARBA00022490"/>
    </source>
</evidence>
<keyword evidence="2" id="KW-0963">Cytoplasm</keyword>
<evidence type="ECO:0000256" key="1">
    <source>
        <dbReference type="ARBA" id="ARBA00004496"/>
    </source>
</evidence>
<organism evidence="6 7">
    <name type="scientific">Synaphobranchus kaupii</name>
    <name type="common">Kaup's arrowtooth eel</name>
    <dbReference type="NCBI Taxonomy" id="118154"/>
    <lineage>
        <taxon>Eukaryota</taxon>
        <taxon>Metazoa</taxon>
        <taxon>Chordata</taxon>
        <taxon>Craniata</taxon>
        <taxon>Vertebrata</taxon>
        <taxon>Euteleostomi</taxon>
        <taxon>Actinopterygii</taxon>
        <taxon>Neopterygii</taxon>
        <taxon>Teleostei</taxon>
        <taxon>Anguilliformes</taxon>
        <taxon>Synaphobranchidae</taxon>
        <taxon>Synaphobranchus</taxon>
    </lineage>
</organism>
<dbReference type="SUPFAM" id="SSF48726">
    <property type="entry name" value="Immunoglobulin"/>
    <property type="match status" value="3"/>
</dbReference>
<name>A0A9Q1G4Z9_SYNKA</name>
<dbReference type="OrthoDB" id="2570713at2759"/>
<feature type="domain" description="Ig-like" evidence="5">
    <location>
        <begin position="124"/>
        <end position="232"/>
    </location>
</feature>
<dbReference type="InterPro" id="IPR036179">
    <property type="entry name" value="Ig-like_dom_sf"/>
</dbReference>
<comment type="subcellular location">
    <subcellularLocation>
        <location evidence="1">Cytoplasm</location>
    </subcellularLocation>
</comment>
<evidence type="ECO:0000313" key="7">
    <source>
        <dbReference type="Proteomes" id="UP001152622"/>
    </source>
</evidence>
<dbReference type="CDD" id="cd00096">
    <property type="entry name" value="Ig"/>
    <property type="match status" value="2"/>
</dbReference>
<dbReference type="InterPro" id="IPR013783">
    <property type="entry name" value="Ig-like_fold"/>
</dbReference>
<dbReference type="Proteomes" id="UP001152622">
    <property type="component" value="Chromosome 2"/>
</dbReference>
<comment type="caution">
    <text evidence="6">The sequence shown here is derived from an EMBL/GenBank/DDBJ whole genome shotgun (WGS) entry which is preliminary data.</text>
</comment>
<evidence type="ECO:0000259" key="5">
    <source>
        <dbReference type="PROSITE" id="PS50835"/>
    </source>
</evidence>
<dbReference type="PROSITE" id="PS50835">
    <property type="entry name" value="IG_LIKE"/>
    <property type="match status" value="2"/>
</dbReference>
<dbReference type="GO" id="GO:0005737">
    <property type="term" value="C:cytoplasm"/>
    <property type="evidence" value="ECO:0007669"/>
    <property type="project" value="UniProtKB-SubCell"/>
</dbReference>
<feature type="domain" description="Ig-like" evidence="5">
    <location>
        <begin position="1"/>
        <end position="55"/>
    </location>
</feature>
<dbReference type="PANTHER" id="PTHR35971">
    <property type="entry name" value="SI:DKEY-31G6.6"/>
    <property type="match status" value="1"/>
</dbReference>
<reference evidence="6" key="1">
    <citation type="journal article" date="2023" name="Science">
        <title>Genome structures resolve the early diversification of teleost fishes.</title>
        <authorList>
            <person name="Parey E."/>
            <person name="Louis A."/>
            <person name="Montfort J."/>
            <person name="Bouchez O."/>
            <person name="Roques C."/>
            <person name="Iampietro C."/>
            <person name="Lluch J."/>
            <person name="Castinel A."/>
            <person name="Donnadieu C."/>
            <person name="Desvignes T."/>
            <person name="Floi Bucao C."/>
            <person name="Jouanno E."/>
            <person name="Wen M."/>
            <person name="Mejri S."/>
            <person name="Dirks R."/>
            <person name="Jansen H."/>
            <person name="Henkel C."/>
            <person name="Chen W.J."/>
            <person name="Zahm M."/>
            <person name="Cabau C."/>
            <person name="Klopp C."/>
            <person name="Thompson A.W."/>
            <person name="Robinson-Rechavi M."/>
            <person name="Braasch I."/>
            <person name="Lecointre G."/>
            <person name="Bobe J."/>
            <person name="Postlethwait J.H."/>
            <person name="Berthelot C."/>
            <person name="Roest Crollius H."/>
            <person name="Guiguen Y."/>
        </authorList>
    </citation>
    <scope>NUCLEOTIDE SEQUENCE</scope>
    <source>
        <strain evidence="6">WJC10195</strain>
    </source>
</reference>
<dbReference type="AlphaFoldDB" id="A0A9Q1G4Z9"/>
<proteinExistence type="predicted"/>
<dbReference type="Gene3D" id="2.60.40.10">
    <property type="entry name" value="Immunoglobulins"/>
    <property type="match status" value="3"/>
</dbReference>
<dbReference type="SMART" id="SM00409">
    <property type="entry name" value="IG"/>
    <property type="match status" value="3"/>
</dbReference>
<dbReference type="EMBL" id="JAINUF010000002">
    <property type="protein sequence ID" value="KAJ8375505.1"/>
    <property type="molecule type" value="Genomic_DNA"/>
</dbReference>
<dbReference type="FunFam" id="2.60.40.10:FF:000707">
    <property type="entry name" value="Obscurin, cytoskeletal calmodulin and titin-interacting RhoGEF"/>
    <property type="match status" value="1"/>
</dbReference>
<dbReference type="PANTHER" id="PTHR35971:SF4">
    <property type="entry name" value="OBSCURIN"/>
    <property type="match status" value="1"/>
</dbReference>
<evidence type="ECO:0000313" key="6">
    <source>
        <dbReference type="EMBL" id="KAJ8375505.1"/>
    </source>
</evidence>
<accession>A0A9Q1G4Z9</accession>